<dbReference type="RefSeq" id="WP_066594927.1">
    <property type="nucleotide sequence ID" value="NZ_CP016282.1"/>
</dbReference>
<dbReference type="STRING" id="670052.PA27867_1484"/>
<gene>
    <name evidence="1" type="ORF">PA27867_1484</name>
</gene>
<organism evidence="1 2">
    <name type="scientific">Cryobacterium arcticum</name>
    <dbReference type="NCBI Taxonomy" id="670052"/>
    <lineage>
        <taxon>Bacteria</taxon>
        <taxon>Bacillati</taxon>
        <taxon>Actinomycetota</taxon>
        <taxon>Actinomycetes</taxon>
        <taxon>Micrococcales</taxon>
        <taxon>Microbacteriaceae</taxon>
        <taxon>Cryobacterium</taxon>
    </lineage>
</organism>
<dbReference type="Proteomes" id="UP000092582">
    <property type="component" value="Chromosome 1"/>
</dbReference>
<reference evidence="1 2" key="1">
    <citation type="submission" date="2016-06" db="EMBL/GenBank/DDBJ databases">
        <title>Genome sequencing of Cryobacterium arcticum PAMC 27867.</title>
        <authorList>
            <person name="Lee J."/>
            <person name="Kim O.-S."/>
        </authorList>
    </citation>
    <scope>NUCLEOTIDE SEQUENCE [LARGE SCALE GENOMIC DNA]</scope>
    <source>
        <strain evidence="1 2">PAMC 27867</strain>
    </source>
</reference>
<dbReference type="Gene3D" id="3.10.20.30">
    <property type="match status" value="1"/>
</dbReference>
<evidence type="ECO:0000313" key="1">
    <source>
        <dbReference type="EMBL" id="ANP72441.1"/>
    </source>
</evidence>
<dbReference type="InterPro" id="IPR012675">
    <property type="entry name" value="Beta-grasp_dom_sf"/>
</dbReference>
<dbReference type="Pfam" id="PF02597">
    <property type="entry name" value="ThiS"/>
    <property type="match status" value="1"/>
</dbReference>
<dbReference type="OrthoDB" id="3255135at2"/>
<dbReference type="CDD" id="cd17040">
    <property type="entry name" value="Ubl_MoaD_like"/>
    <property type="match status" value="1"/>
</dbReference>
<dbReference type="InterPro" id="IPR003749">
    <property type="entry name" value="ThiS/MoaD-like"/>
</dbReference>
<protein>
    <submittedName>
        <fullName evidence="1">Molybdenum cofactor biosynthesis protein MoaD</fullName>
    </submittedName>
</protein>
<name>A0A1B1BIU4_9MICO</name>
<dbReference type="SUPFAM" id="SSF54285">
    <property type="entry name" value="MoaD/ThiS"/>
    <property type="match status" value="1"/>
</dbReference>
<evidence type="ECO:0000313" key="2">
    <source>
        <dbReference type="Proteomes" id="UP000092582"/>
    </source>
</evidence>
<dbReference type="InterPro" id="IPR016155">
    <property type="entry name" value="Mopterin_synth/thiamin_S_b"/>
</dbReference>
<proteinExistence type="predicted"/>
<dbReference type="AlphaFoldDB" id="A0A1B1BIU4"/>
<dbReference type="EMBL" id="CP016282">
    <property type="protein sequence ID" value="ANP72441.1"/>
    <property type="molecule type" value="Genomic_DNA"/>
</dbReference>
<accession>A0A1B1BIU4</accession>
<dbReference type="PATRIC" id="fig|670052.7.peg.1540"/>
<dbReference type="KEGG" id="cart:PA27867_1484"/>
<keyword evidence="2" id="KW-1185">Reference proteome</keyword>
<sequence>MQVQVRYYAAAKAATGVAEETRRLPAGATIGAFLDDLGSTSPAVFARCSFIVNGVATTDRARVLDDGDRLDVLPPFAGG</sequence>